<dbReference type="EMBL" id="CP003600">
    <property type="protein sequence ID" value="AFY93377.1"/>
    <property type="molecule type" value="Genomic_DNA"/>
</dbReference>
<organism evidence="1 2">
    <name type="scientific">Chamaesiphon minutus (strain ATCC 27169 / PCC 6605)</name>
    <dbReference type="NCBI Taxonomy" id="1173020"/>
    <lineage>
        <taxon>Bacteria</taxon>
        <taxon>Bacillati</taxon>
        <taxon>Cyanobacteriota</taxon>
        <taxon>Cyanophyceae</taxon>
        <taxon>Gomontiellales</taxon>
        <taxon>Chamaesiphonaceae</taxon>
        <taxon>Chamaesiphon</taxon>
    </lineage>
</organism>
<dbReference type="RefSeq" id="WP_015159527.1">
    <property type="nucleotide sequence ID" value="NC_019697.1"/>
</dbReference>
<protein>
    <recommendedName>
        <fullName evidence="3">GTPase, G3E family</fullName>
    </recommendedName>
</protein>
<dbReference type="OrthoDB" id="539483at2"/>
<name>K9UE44_CHAP6</name>
<keyword evidence="2" id="KW-1185">Reference proteome</keyword>
<proteinExistence type="predicted"/>
<accession>K9UE44</accession>
<evidence type="ECO:0000313" key="2">
    <source>
        <dbReference type="Proteomes" id="UP000010366"/>
    </source>
</evidence>
<gene>
    <name evidence="1" type="ORF">Cha6605_2300</name>
</gene>
<dbReference type="Proteomes" id="UP000010366">
    <property type="component" value="Chromosome"/>
</dbReference>
<sequence length="257" mass="28337">MDRHPIYLVTGPCGSGKTTWIHQQLTTSTKPSAYLCLGADATPIDLTYITATCPHVKPISAGASWTQLAEIQPLYVEIAPQLDLAKLQLPVAIESCQRIAIVPKCLVESEYHDWASQTLISEVTEKNIVLTASPRWGLTGEVLDPASLNVFWDELIQGAYGEVARAKGIFEIVDGRSFYFSFGVGYPDATYFELPLPPVLTGRPTRFSGLEVVGNNFQPQLITETLEECGLDDRALDYYQAQIRSQLENESPEEVAV</sequence>
<dbReference type="eggNOG" id="ENOG502ZBDH">
    <property type="taxonomic scope" value="Bacteria"/>
</dbReference>
<dbReference type="KEGG" id="cmp:Cha6605_2300"/>
<dbReference type="SUPFAM" id="SSF90002">
    <property type="entry name" value="Hypothetical protein YjiA, C-terminal domain"/>
    <property type="match status" value="1"/>
</dbReference>
<evidence type="ECO:0008006" key="3">
    <source>
        <dbReference type="Google" id="ProtNLM"/>
    </source>
</evidence>
<dbReference type="HOGENOM" id="CLU_1041306_0_0_3"/>
<evidence type="ECO:0000313" key="1">
    <source>
        <dbReference type="EMBL" id="AFY93377.1"/>
    </source>
</evidence>
<dbReference type="AlphaFoldDB" id="K9UE44"/>
<reference evidence="1 2" key="1">
    <citation type="submission" date="2012-05" db="EMBL/GenBank/DDBJ databases">
        <title>Finished chromosome of genome of Chamaesiphon sp. PCC 6605.</title>
        <authorList>
            <consortium name="US DOE Joint Genome Institute"/>
            <person name="Gugger M."/>
            <person name="Coursin T."/>
            <person name="Rippka R."/>
            <person name="Tandeau De Marsac N."/>
            <person name="Huntemann M."/>
            <person name="Wei C.-L."/>
            <person name="Han J."/>
            <person name="Detter J.C."/>
            <person name="Han C."/>
            <person name="Tapia R."/>
            <person name="Chen A."/>
            <person name="Kyrpides N."/>
            <person name="Mavromatis K."/>
            <person name="Markowitz V."/>
            <person name="Szeto E."/>
            <person name="Ivanova N."/>
            <person name="Pagani I."/>
            <person name="Pati A."/>
            <person name="Goodwin L."/>
            <person name="Nordberg H.P."/>
            <person name="Cantor M.N."/>
            <person name="Hua S.X."/>
            <person name="Woyke T."/>
            <person name="Kerfeld C.A."/>
        </authorList>
    </citation>
    <scope>NUCLEOTIDE SEQUENCE [LARGE SCALE GENOMIC DNA]</scope>
    <source>
        <strain evidence="2">ATCC 27169 / PCC 6605</strain>
    </source>
</reference>